<dbReference type="CDD" id="cd00586">
    <property type="entry name" value="4HBT"/>
    <property type="match status" value="1"/>
</dbReference>
<keyword evidence="5 11" id="KW-0934">Plastid</keyword>
<name>A0A1S2YA05_CICAR</name>
<dbReference type="PANTHER" id="PTHR31727">
    <property type="entry name" value="OLEOYL-ACYL CARRIER PROTEIN THIOESTERASE 1, CHLOROPLASTIC"/>
    <property type="match status" value="1"/>
</dbReference>
<dbReference type="SUPFAM" id="SSF54637">
    <property type="entry name" value="Thioesterase/thiol ester dehydrase-isomerase"/>
    <property type="match status" value="2"/>
</dbReference>
<evidence type="ECO:0000256" key="1">
    <source>
        <dbReference type="ARBA" id="ARBA00004229"/>
    </source>
</evidence>
<keyword evidence="4 11" id="KW-0150">Chloroplast</keyword>
<evidence type="ECO:0000256" key="11">
    <source>
        <dbReference type="RuleBase" id="RU363096"/>
    </source>
</evidence>
<dbReference type="InterPro" id="IPR002864">
    <property type="entry name" value="Acyl-ACP_thioesterase_NHD"/>
</dbReference>
<evidence type="ECO:0000256" key="5">
    <source>
        <dbReference type="ARBA" id="ARBA00022640"/>
    </source>
</evidence>
<dbReference type="KEGG" id="cam:101507613"/>
<dbReference type="PaxDb" id="3827-XP_004501716.1"/>
<evidence type="ECO:0000313" key="14">
    <source>
        <dbReference type="Proteomes" id="UP000087171"/>
    </source>
</evidence>
<feature type="domain" description="Acyl-ACP thioesterase-like C-terminal" evidence="13">
    <location>
        <begin position="270"/>
        <end position="380"/>
    </location>
</feature>
<keyword evidence="9 11" id="KW-0443">Lipid metabolism</keyword>
<sequence>MAAINNIGSQFHGNWNLHVATKKENLMSKGKVLRVSFYSPQKNNTLNNKRRLITSCNGNTSHKVDTINGITKVNGLQVAESPLASRKLPNENTQDIALVTNGKFVEGRFVFRQIFVIRSYEIGPDRTATMETLMNFLQETALNHVTSSGIGGDGFGATREMSLRKLIWVVTRIQVQVQRYNKWGEEIEIDTWVDAAGKNGMRRDWIIRDRCTKEIITKATSTWVIMNRETRRLSKIPEEVRRELSPFYIHRIAVAREETDCEKIEKLTDDTAETTRSGLAPRWNDMDVNQHVNNVKYIGWLLESVPIKVLEDYNMTSMTLEFRRECTQSNTLESMTCPTERVIGESDNNSINRKPDLQYTHLLRLQEDKRDVVRARSEWHLKHNQQSLN</sequence>
<dbReference type="Pfam" id="PF01643">
    <property type="entry name" value="Acyl-ACP_TE"/>
    <property type="match status" value="1"/>
</dbReference>
<comment type="similarity">
    <text evidence="2 11">Belongs to the acyl-ACP thioesterase family.</text>
</comment>
<evidence type="ECO:0000256" key="3">
    <source>
        <dbReference type="ARBA" id="ARBA00022516"/>
    </source>
</evidence>
<evidence type="ECO:0000259" key="13">
    <source>
        <dbReference type="Pfam" id="PF20791"/>
    </source>
</evidence>
<evidence type="ECO:0000256" key="6">
    <source>
        <dbReference type="ARBA" id="ARBA00022801"/>
    </source>
</evidence>
<dbReference type="EC" id="3.1.2.-" evidence="11"/>
<dbReference type="GO" id="GO:0000036">
    <property type="term" value="F:acyl carrier activity"/>
    <property type="evidence" value="ECO:0007669"/>
    <property type="project" value="TreeGrafter"/>
</dbReference>
<dbReference type="InterPro" id="IPR029069">
    <property type="entry name" value="HotDog_dom_sf"/>
</dbReference>
<reference evidence="15" key="2">
    <citation type="submission" date="2025-08" db="UniProtKB">
        <authorList>
            <consortium name="RefSeq"/>
        </authorList>
    </citation>
    <scope>IDENTIFICATION</scope>
    <source>
        <tissue evidence="15">Etiolated seedlings</tissue>
    </source>
</reference>
<evidence type="ECO:0000256" key="9">
    <source>
        <dbReference type="ARBA" id="ARBA00023098"/>
    </source>
</evidence>
<comment type="subcellular location">
    <subcellularLocation>
        <location evidence="1 11">Plastid</location>
        <location evidence="1 11">Chloroplast</location>
    </subcellularLocation>
</comment>
<dbReference type="InterPro" id="IPR045023">
    <property type="entry name" value="FATA/B"/>
</dbReference>
<evidence type="ECO:0000256" key="7">
    <source>
        <dbReference type="ARBA" id="ARBA00022832"/>
    </source>
</evidence>
<dbReference type="OrthoDB" id="618395at2759"/>
<evidence type="ECO:0000256" key="2">
    <source>
        <dbReference type="ARBA" id="ARBA00006500"/>
    </source>
</evidence>
<protein>
    <recommendedName>
        <fullName evidence="11">Acyl-[acyl-carrier-protein] hydrolase</fullName>
        <ecNumber evidence="11">3.1.2.-</ecNumber>
    </recommendedName>
</protein>
<evidence type="ECO:0000256" key="10">
    <source>
        <dbReference type="ARBA" id="ARBA00023160"/>
    </source>
</evidence>
<keyword evidence="8" id="KW-0809">Transit peptide</keyword>
<dbReference type="AlphaFoldDB" id="A0A1S2YA05"/>
<accession>A0A1S2YA05</accession>
<dbReference type="GO" id="GO:0009507">
    <property type="term" value="C:chloroplast"/>
    <property type="evidence" value="ECO:0007669"/>
    <property type="project" value="UniProtKB-SubCell"/>
</dbReference>
<dbReference type="FunFam" id="3.10.129.10:FF:000014">
    <property type="entry name" value="Acyl-[acyl-carrier-protein] hydrolase"/>
    <property type="match status" value="1"/>
</dbReference>
<keyword evidence="14" id="KW-1185">Reference proteome</keyword>
<keyword evidence="6 11" id="KW-0378">Hydrolase</keyword>
<reference evidence="14" key="1">
    <citation type="journal article" date="2013" name="Nat. Biotechnol.">
        <title>Draft genome sequence of chickpea (Cicer arietinum) provides a resource for trait improvement.</title>
        <authorList>
            <person name="Varshney R.K."/>
            <person name="Song C."/>
            <person name="Saxena R.K."/>
            <person name="Azam S."/>
            <person name="Yu S."/>
            <person name="Sharpe A.G."/>
            <person name="Cannon S."/>
            <person name="Baek J."/>
            <person name="Rosen B.D."/>
            <person name="Tar'an B."/>
            <person name="Millan T."/>
            <person name="Zhang X."/>
            <person name="Ramsay L.D."/>
            <person name="Iwata A."/>
            <person name="Wang Y."/>
            <person name="Nelson W."/>
            <person name="Farmer A.D."/>
            <person name="Gaur P.M."/>
            <person name="Soderlund C."/>
            <person name="Penmetsa R.V."/>
            <person name="Xu C."/>
            <person name="Bharti A.K."/>
            <person name="He W."/>
            <person name="Winter P."/>
            <person name="Zhao S."/>
            <person name="Hane J.K."/>
            <person name="Carrasquilla-Garcia N."/>
            <person name="Condie J.A."/>
            <person name="Upadhyaya H.D."/>
            <person name="Luo M.C."/>
            <person name="Thudi M."/>
            <person name="Gowda C.L."/>
            <person name="Singh N.P."/>
            <person name="Lichtenzveig J."/>
            <person name="Gali K.K."/>
            <person name="Rubio J."/>
            <person name="Nadarajan N."/>
            <person name="Dolezel J."/>
            <person name="Bansal K.C."/>
            <person name="Xu X."/>
            <person name="Edwards D."/>
            <person name="Zhang G."/>
            <person name="Kahl G."/>
            <person name="Gil J."/>
            <person name="Singh K.B."/>
            <person name="Datta S.K."/>
            <person name="Jackson S.A."/>
            <person name="Wang J."/>
            <person name="Cook D.R."/>
        </authorList>
    </citation>
    <scope>NUCLEOTIDE SEQUENCE [LARGE SCALE GENOMIC DNA]</scope>
    <source>
        <strain evidence="14">cv. CDC Frontier</strain>
    </source>
</reference>
<dbReference type="STRING" id="3827.A0A1S2YA05"/>
<keyword evidence="7 11" id="KW-0276">Fatty acid metabolism</keyword>
<organism evidence="14 15">
    <name type="scientific">Cicer arietinum</name>
    <name type="common">Chickpea</name>
    <name type="synonym">Garbanzo</name>
    <dbReference type="NCBI Taxonomy" id="3827"/>
    <lineage>
        <taxon>Eukaryota</taxon>
        <taxon>Viridiplantae</taxon>
        <taxon>Streptophyta</taxon>
        <taxon>Embryophyta</taxon>
        <taxon>Tracheophyta</taxon>
        <taxon>Spermatophyta</taxon>
        <taxon>Magnoliopsida</taxon>
        <taxon>eudicotyledons</taxon>
        <taxon>Gunneridae</taxon>
        <taxon>Pentapetalae</taxon>
        <taxon>rosids</taxon>
        <taxon>fabids</taxon>
        <taxon>Fabales</taxon>
        <taxon>Fabaceae</taxon>
        <taxon>Papilionoideae</taxon>
        <taxon>50 kb inversion clade</taxon>
        <taxon>NPAAA clade</taxon>
        <taxon>Hologalegina</taxon>
        <taxon>IRL clade</taxon>
        <taxon>Cicereae</taxon>
        <taxon>Cicer</taxon>
    </lineage>
</organism>
<dbReference type="GeneID" id="101507613"/>
<keyword evidence="10 11" id="KW-0275">Fatty acid biosynthesis</keyword>
<comment type="function">
    <text evidence="11">Plays an essential role in chain termination during de novo fatty acid synthesis.</text>
</comment>
<evidence type="ECO:0000313" key="15">
    <source>
        <dbReference type="RefSeq" id="XP_004501716.1"/>
    </source>
</evidence>
<dbReference type="Pfam" id="PF20791">
    <property type="entry name" value="Acyl-ACP_TE_C"/>
    <property type="match status" value="1"/>
</dbReference>
<evidence type="ECO:0000256" key="8">
    <source>
        <dbReference type="ARBA" id="ARBA00022946"/>
    </source>
</evidence>
<dbReference type="eggNOG" id="ENOG502QTGA">
    <property type="taxonomic scope" value="Eukaryota"/>
</dbReference>
<dbReference type="PANTHER" id="PTHR31727:SF5">
    <property type="entry name" value="ACYL-[ACYL-CARRIER-PROTEIN] HYDROLASE"/>
    <property type="match status" value="1"/>
</dbReference>
<evidence type="ECO:0000259" key="12">
    <source>
        <dbReference type="Pfam" id="PF01643"/>
    </source>
</evidence>
<proteinExistence type="inferred from homology"/>
<dbReference type="Gene3D" id="3.10.129.10">
    <property type="entry name" value="Hotdog Thioesterase"/>
    <property type="match status" value="1"/>
</dbReference>
<dbReference type="Proteomes" id="UP000087171">
    <property type="component" value="Chromosome Ca5"/>
</dbReference>
<dbReference type="RefSeq" id="XP_004501716.1">
    <property type="nucleotide sequence ID" value="XM_004501659.3"/>
</dbReference>
<keyword evidence="3 11" id="KW-0444">Lipid biosynthesis</keyword>
<evidence type="ECO:0000256" key="4">
    <source>
        <dbReference type="ARBA" id="ARBA00022528"/>
    </source>
</evidence>
<feature type="domain" description="Acyl-ACP thioesterase N-terminal hotdog" evidence="12">
    <location>
        <begin position="110"/>
        <end position="243"/>
    </location>
</feature>
<dbReference type="GO" id="GO:0016297">
    <property type="term" value="F:fatty acyl-[ACP] hydrolase activity"/>
    <property type="evidence" value="ECO:0007669"/>
    <property type="project" value="InterPro"/>
</dbReference>
<dbReference type="InterPro" id="IPR049427">
    <property type="entry name" value="Acyl-ACP_TE_C"/>
</dbReference>
<gene>
    <name evidence="15" type="primary">LOC101507613</name>
</gene>